<dbReference type="GO" id="GO:0003697">
    <property type="term" value="F:single-stranded DNA binding"/>
    <property type="evidence" value="ECO:0007669"/>
    <property type="project" value="InterPro"/>
</dbReference>
<evidence type="ECO:0000256" key="4">
    <source>
        <dbReference type="ARBA" id="ARBA00022801"/>
    </source>
</evidence>
<dbReference type="GO" id="GO:0008233">
    <property type="term" value="F:peptidase activity"/>
    <property type="evidence" value="ECO:0007669"/>
    <property type="project" value="UniProtKB-KW"/>
</dbReference>
<keyword evidence="6" id="KW-0238">DNA-binding</keyword>
<keyword evidence="7" id="KW-0456">Lyase</keyword>
<keyword evidence="2" id="KW-0645">Protease</keyword>
<dbReference type="SUPFAM" id="SSF143081">
    <property type="entry name" value="BB1717-like"/>
    <property type="match status" value="1"/>
</dbReference>
<evidence type="ECO:0000256" key="1">
    <source>
        <dbReference type="ARBA" id="ARBA00008136"/>
    </source>
</evidence>
<dbReference type="GO" id="GO:0016829">
    <property type="term" value="F:lyase activity"/>
    <property type="evidence" value="ECO:0007669"/>
    <property type="project" value="UniProtKB-KW"/>
</dbReference>
<dbReference type="PANTHER" id="PTHR13604">
    <property type="entry name" value="DC12-RELATED"/>
    <property type="match status" value="1"/>
</dbReference>
<evidence type="ECO:0000256" key="6">
    <source>
        <dbReference type="ARBA" id="ARBA00023125"/>
    </source>
</evidence>
<name>A0AAV5QSS3_9ASCO</name>
<protein>
    <submittedName>
        <fullName evidence="9">Peptide hydrolase</fullName>
    </submittedName>
</protein>
<dbReference type="GO" id="GO:0006508">
    <property type="term" value="P:proteolysis"/>
    <property type="evidence" value="ECO:0007669"/>
    <property type="project" value="UniProtKB-KW"/>
</dbReference>
<keyword evidence="5" id="KW-0190">Covalent protein-DNA linkage</keyword>
<gene>
    <name evidence="9" type="ORF">DASC09_051440</name>
</gene>
<sequence length="347" mass="40444">MCGRFVFTIEADQIPQVFKDVHQIHNVVVVLPRHAYKSYNISPTNYSPVLYKNYSKNESGDSKHKGEYIARYMKFGLLPSWAKDQKKFSGYRTFNARKESLKPSSRLWGSYMKHQRCVIPVEGYYEWIHEKTPASKKAKKAQVNKRPYYIRKQEEGKVLFLAGLWSRSELKEKIPSVDKVCGYEDKTSEPLTNEVCSFTIITASAPKQLKWLHERMPIVLEPNSEAWNKWLDVDANESFTQPELEEILKHYDIEDLEWFEVSQEVNNTKNDGKQLIERINSEGDKGTTKKKRKDDISLILPTKKKMKVEDDHATKQEEDERATASKEETHSENEKITEEGGVKEEEK</sequence>
<feature type="region of interest" description="Disordered" evidence="8">
    <location>
        <begin position="278"/>
        <end position="347"/>
    </location>
</feature>
<comment type="caution">
    <text evidence="9">The sequence shown here is derived from an EMBL/GenBank/DDBJ whole genome shotgun (WGS) entry which is preliminary data.</text>
</comment>
<evidence type="ECO:0000256" key="7">
    <source>
        <dbReference type="ARBA" id="ARBA00023239"/>
    </source>
</evidence>
<dbReference type="InterPro" id="IPR003738">
    <property type="entry name" value="SRAP"/>
</dbReference>
<dbReference type="AlphaFoldDB" id="A0AAV5QSS3"/>
<organism evidence="9 10">
    <name type="scientific">Saccharomycopsis crataegensis</name>
    <dbReference type="NCBI Taxonomy" id="43959"/>
    <lineage>
        <taxon>Eukaryota</taxon>
        <taxon>Fungi</taxon>
        <taxon>Dikarya</taxon>
        <taxon>Ascomycota</taxon>
        <taxon>Saccharomycotina</taxon>
        <taxon>Saccharomycetes</taxon>
        <taxon>Saccharomycopsidaceae</taxon>
        <taxon>Saccharomycopsis</taxon>
    </lineage>
</organism>
<dbReference type="InterPro" id="IPR036590">
    <property type="entry name" value="SRAP-like"/>
</dbReference>
<dbReference type="GeneID" id="90075794"/>
<evidence type="ECO:0000313" key="9">
    <source>
        <dbReference type="EMBL" id="GMM37819.1"/>
    </source>
</evidence>
<accession>A0AAV5QSS3</accession>
<keyword evidence="3" id="KW-0227">DNA damage</keyword>
<keyword evidence="4 9" id="KW-0378">Hydrolase</keyword>
<evidence type="ECO:0000256" key="8">
    <source>
        <dbReference type="SAM" id="MobiDB-lite"/>
    </source>
</evidence>
<dbReference type="Gene3D" id="3.90.1680.10">
    <property type="entry name" value="SOS response associated peptidase-like"/>
    <property type="match status" value="1"/>
</dbReference>
<feature type="compositionally biased region" description="Basic and acidic residues" evidence="8">
    <location>
        <begin position="307"/>
        <end position="347"/>
    </location>
</feature>
<dbReference type="PANTHER" id="PTHR13604:SF0">
    <property type="entry name" value="ABASIC SITE PROCESSING PROTEIN HMCES"/>
    <property type="match status" value="1"/>
</dbReference>
<dbReference type="Pfam" id="PF02586">
    <property type="entry name" value="SRAP"/>
    <property type="match status" value="1"/>
</dbReference>
<comment type="similarity">
    <text evidence="1">Belongs to the SOS response-associated peptidase family.</text>
</comment>
<evidence type="ECO:0000256" key="3">
    <source>
        <dbReference type="ARBA" id="ARBA00022763"/>
    </source>
</evidence>
<evidence type="ECO:0000313" key="10">
    <source>
        <dbReference type="Proteomes" id="UP001360560"/>
    </source>
</evidence>
<feature type="compositionally biased region" description="Basic and acidic residues" evidence="8">
    <location>
        <begin position="278"/>
        <end position="287"/>
    </location>
</feature>
<dbReference type="GO" id="GO:0106300">
    <property type="term" value="P:protein-DNA covalent cross-linking repair"/>
    <property type="evidence" value="ECO:0007669"/>
    <property type="project" value="InterPro"/>
</dbReference>
<dbReference type="RefSeq" id="XP_064854815.1">
    <property type="nucleotide sequence ID" value="XM_064998743.1"/>
</dbReference>
<dbReference type="EMBL" id="BTFZ01000012">
    <property type="protein sequence ID" value="GMM37819.1"/>
    <property type="molecule type" value="Genomic_DNA"/>
</dbReference>
<reference evidence="9 10" key="1">
    <citation type="journal article" date="2023" name="Elife">
        <title>Identification of key yeast species and microbe-microbe interactions impacting larval growth of Drosophila in the wild.</title>
        <authorList>
            <person name="Mure A."/>
            <person name="Sugiura Y."/>
            <person name="Maeda R."/>
            <person name="Honda K."/>
            <person name="Sakurai N."/>
            <person name="Takahashi Y."/>
            <person name="Watada M."/>
            <person name="Katoh T."/>
            <person name="Gotoh A."/>
            <person name="Gotoh Y."/>
            <person name="Taniguchi I."/>
            <person name="Nakamura K."/>
            <person name="Hayashi T."/>
            <person name="Katayama T."/>
            <person name="Uemura T."/>
            <person name="Hattori Y."/>
        </authorList>
    </citation>
    <scope>NUCLEOTIDE SEQUENCE [LARGE SCALE GENOMIC DNA]</scope>
    <source>
        <strain evidence="9 10">SC-9</strain>
    </source>
</reference>
<proteinExistence type="inferred from homology"/>
<keyword evidence="10" id="KW-1185">Reference proteome</keyword>
<dbReference type="Proteomes" id="UP001360560">
    <property type="component" value="Unassembled WGS sequence"/>
</dbReference>
<evidence type="ECO:0000256" key="2">
    <source>
        <dbReference type="ARBA" id="ARBA00022670"/>
    </source>
</evidence>
<evidence type="ECO:0000256" key="5">
    <source>
        <dbReference type="ARBA" id="ARBA00023124"/>
    </source>
</evidence>